<reference evidence="1" key="1">
    <citation type="submission" date="2023-04" db="EMBL/GenBank/DDBJ databases">
        <title>Draft Genome sequencing of Naganishia species isolated from polar environments using Oxford Nanopore Technology.</title>
        <authorList>
            <person name="Leo P."/>
            <person name="Venkateswaran K."/>
        </authorList>
    </citation>
    <scope>NUCLEOTIDE SEQUENCE</scope>
    <source>
        <strain evidence="1">MNA-CCFEE 5261</strain>
    </source>
</reference>
<evidence type="ECO:0000313" key="2">
    <source>
        <dbReference type="Proteomes" id="UP001241377"/>
    </source>
</evidence>
<gene>
    <name evidence="1" type="ORF">QFC19_004336</name>
</gene>
<dbReference type="Proteomes" id="UP001241377">
    <property type="component" value="Unassembled WGS sequence"/>
</dbReference>
<comment type="caution">
    <text evidence="1">The sequence shown here is derived from an EMBL/GenBank/DDBJ whole genome shotgun (WGS) entry which is preliminary data.</text>
</comment>
<dbReference type="EMBL" id="JASBWR010000045">
    <property type="protein sequence ID" value="KAJ9103568.1"/>
    <property type="molecule type" value="Genomic_DNA"/>
</dbReference>
<accession>A0ACC2VVX3</accession>
<organism evidence="1 2">
    <name type="scientific">Naganishia cerealis</name>
    <dbReference type="NCBI Taxonomy" id="610337"/>
    <lineage>
        <taxon>Eukaryota</taxon>
        <taxon>Fungi</taxon>
        <taxon>Dikarya</taxon>
        <taxon>Basidiomycota</taxon>
        <taxon>Agaricomycotina</taxon>
        <taxon>Tremellomycetes</taxon>
        <taxon>Filobasidiales</taxon>
        <taxon>Filobasidiaceae</taxon>
        <taxon>Naganishia</taxon>
    </lineage>
</organism>
<sequence>MTNLQANSNVHRWIPKSQIPLLVVVSLMALINSAVLGFDASMIGGILNLPSYNEYFELTTATIGLNGASMWMGEILCVLTIMQWSTDKLGRKISILIGTVITIIGIAIQSGAQNIAMFVVGRIILGFGAALGNTAAPTLIAEISPAKYRGILVGGYFTCFQVGALVASGVTYASRNALGTWSWRIPSIVQGVPSIASLILLFFCPESPHWLIMNNREEEAIEILCIVENVDAVGAKAITRKIAILGQQLMNSSANVWKTLLVRRENWCRLFILVTQSFLNEFGGSSISNYYSLFLDQAGVTDYTQKLQVGIVMSAWSVVLAAFGAYAFDVIGRKKLALISLCGMIICNFVIGGMIKAFEGTENHSGSYATIFFFFMFNGFYAFTFTPLSCLYSAELFPYSTRVAGQTFYKFWNEGLGLAAQFVSPFGLDNLGWKFFMVIAGYSVIFVPIIYYVWVETKGVPIEEVEKLFQRPKAVDAEASDPESVAEIEKELVVVGGISECK</sequence>
<evidence type="ECO:0000313" key="1">
    <source>
        <dbReference type="EMBL" id="KAJ9103568.1"/>
    </source>
</evidence>
<protein>
    <submittedName>
        <fullName evidence="1">Uncharacterized protein</fullName>
    </submittedName>
</protein>
<proteinExistence type="predicted"/>
<keyword evidence="2" id="KW-1185">Reference proteome</keyword>
<name>A0ACC2VVX3_9TREE</name>